<sequence>MPEPDQNESTSDKCSTPRRRKRVAQRAKRVIIAGLSASAAALVDEGAAAVLDTAVEFTQAVFG</sequence>
<organism evidence="2 3">
    <name type="scientific">Actinomadura vinacea</name>
    <dbReference type="NCBI Taxonomy" id="115336"/>
    <lineage>
        <taxon>Bacteria</taxon>
        <taxon>Bacillati</taxon>
        <taxon>Actinomycetota</taxon>
        <taxon>Actinomycetes</taxon>
        <taxon>Streptosporangiales</taxon>
        <taxon>Thermomonosporaceae</taxon>
        <taxon>Actinomadura</taxon>
    </lineage>
</organism>
<evidence type="ECO:0000313" key="2">
    <source>
        <dbReference type="EMBL" id="GAA2400887.1"/>
    </source>
</evidence>
<comment type="caution">
    <text evidence="2">The sequence shown here is derived from an EMBL/GenBank/DDBJ whole genome shotgun (WGS) entry which is preliminary data.</text>
</comment>
<gene>
    <name evidence="2" type="ORF">GCM10010191_05130</name>
</gene>
<keyword evidence="3" id="KW-1185">Reference proteome</keyword>
<dbReference type="Proteomes" id="UP001501231">
    <property type="component" value="Unassembled WGS sequence"/>
</dbReference>
<proteinExistence type="predicted"/>
<accession>A0ABN3IEQ4</accession>
<reference evidence="2 3" key="1">
    <citation type="journal article" date="2019" name="Int. J. Syst. Evol. Microbiol.">
        <title>The Global Catalogue of Microorganisms (GCM) 10K type strain sequencing project: providing services to taxonomists for standard genome sequencing and annotation.</title>
        <authorList>
            <consortium name="The Broad Institute Genomics Platform"/>
            <consortium name="The Broad Institute Genome Sequencing Center for Infectious Disease"/>
            <person name="Wu L."/>
            <person name="Ma J."/>
        </authorList>
    </citation>
    <scope>NUCLEOTIDE SEQUENCE [LARGE SCALE GENOMIC DNA]</scope>
    <source>
        <strain evidence="2 3">JCM 3325</strain>
    </source>
</reference>
<dbReference type="EMBL" id="BAAARW010000002">
    <property type="protein sequence ID" value="GAA2400887.1"/>
    <property type="molecule type" value="Genomic_DNA"/>
</dbReference>
<protein>
    <submittedName>
        <fullName evidence="2">Uncharacterized protein</fullName>
    </submittedName>
</protein>
<name>A0ABN3IEQ4_9ACTN</name>
<feature type="region of interest" description="Disordered" evidence="1">
    <location>
        <begin position="1"/>
        <end position="22"/>
    </location>
</feature>
<evidence type="ECO:0000256" key="1">
    <source>
        <dbReference type="SAM" id="MobiDB-lite"/>
    </source>
</evidence>
<evidence type="ECO:0000313" key="3">
    <source>
        <dbReference type="Proteomes" id="UP001501231"/>
    </source>
</evidence>